<dbReference type="InterPro" id="IPR007842">
    <property type="entry name" value="HEPN_dom"/>
</dbReference>
<sequence length="128" mass="14997">MGIEEMEILRERAFKFLKNAEQLIESGVYDIAAFNIQQFVELYLKYALFKKVGDYPKTPSIKRLLREIGKASGKIDAVEEFMRENIDRISNVENAYITSRYIPSEFERIEVENMLKLARKIRDLVDAL</sequence>
<name>A0A075WE02_ARCFL</name>
<protein>
    <recommendedName>
        <fullName evidence="1">HEPN domain-containing protein</fullName>
    </recommendedName>
</protein>
<dbReference type="HOGENOM" id="CLU_123170_1_0_2"/>
<gene>
    <name evidence="2" type="ORF">AFULGI_00018650</name>
</gene>
<organism evidence="2 3">
    <name type="scientific">Archaeoglobus fulgidus DSM 8774</name>
    <dbReference type="NCBI Taxonomy" id="1344584"/>
    <lineage>
        <taxon>Archaea</taxon>
        <taxon>Methanobacteriati</taxon>
        <taxon>Methanobacteriota</taxon>
        <taxon>Archaeoglobi</taxon>
        <taxon>Archaeoglobales</taxon>
        <taxon>Archaeoglobaceae</taxon>
        <taxon>Archaeoglobus</taxon>
    </lineage>
</organism>
<feature type="domain" description="HEPN" evidence="1">
    <location>
        <begin position="10"/>
        <end position="121"/>
    </location>
</feature>
<dbReference type="RefSeq" id="WP_010879111.1">
    <property type="nucleotide sequence ID" value="NZ_CP006577.1"/>
</dbReference>
<dbReference type="SUPFAM" id="SSF81593">
    <property type="entry name" value="Nucleotidyltransferase substrate binding subunit/domain"/>
    <property type="match status" value="1"/>
</dbReference>
<dbReference type="PROSITE" id="PS50910">
    <property type="entry name" value="HEPN"/>
    <property type="match status" value="1"/>
</dbReference>
<proteinExistence type="predicted"/>
<accession>A0A075WE02</accession>
<dbReference type="GeneID" id="24795360"/>
<reference evidence="2 3" key="1">
    <citation type="submission" date="2013-07" db="EMBL/GenBank/DDBJ databases">
        <title>Genome of Archaeoglobus fulgidus.</title>
        <authorList>
            <person name="Fiebig A."/>
            <person name="Birkeland N.-K."/>
        </authorList>
    </citation>
    <scope>NUCLEOTIDE SEQUENCE [LARGE SCALE GENOMIC DNA]</scope>
    <source>
        <strain evidence="2 3">DSM 8774</strain>
    </source>
</reference>
<dbReference type="Proteomes" id="UP000028501">
    <property type="component" value="Chromosome"/>
</dbReference>
<dbReference type="Gene3D" id="1.20.120.330">
    <property type="entry name" value="Nucleotidyltransferases domain 2"/>
    <property type="match status" value="1"/>
</dbReference>
<dbReference type="KEGG" id="afg:AFULGI_00018650"/>
<dbReference type="SMART" id="SM00748">
    <property type="entry name" value="HEPN"/>
    <property type="match status" value="1"/>
</dbReference>
<evidence type="ECO:0000313" key="2">
    <source>
        <dbReference type="EMBL" id="AIG98620.1"/>
    </source>
</evidence>
<evidence type="ECO:0000313" key="3">
    <source>
        <dbReference type="Proteomes" id="UP000028501"/>
    </source>
</evidence>
<evidence type="ECO:0000259" key="1">
    <source>
        <dbReference type="PROSITE" id="PS50910"/>
    </source>
</evidence>
<dbReference type="EMBL" id="CP006577">
    <property type="protein sequence ID" value="AIG98620.1"/>
    <property type="molecule type" value="Genomic_DNA"/>
</dbReference>
<dbReference type="Pfam" id="PF05168">
    <property type="entry name" value="HEPN"/>
    <property type="match status" value="1"/>
</dbReference>
<dbReference type="AlphaFoldDB" id="A0A075WE02"/>